<evidence type="ECO:0000313" key="4">
    <source>
        <dbReference type="EMBL" id="SDK50487.1"/>
    </source>
</evidence>
<evidence type="ECO:0000256" key="2">
    <source>
        <dbReference type="ARBA" id="ARBA00022679"/>
    </source>
</evidence>
<dbReference type="GO" id="GO:0016757">
    <property type="term" value="F:glycosyltransferase activity"/>
    <property type="evidence" value="ECO:0007669"/>
    <property type="project" value="UniProtKB-KW"/>
</dbReference>
<keyword evidence="1" id="KW-0328">Glycosyltransferase</keyword>
<dbReference type="Pfam" id="PF00535">
    <property type="entry name" value="Glycos_transf_2"/>
    <property type="match status" value="1"/>
</dbReference>
<dbReference type="PANTHER" id="PTHR43630:SF1">
    <property type="entry name" value="POLY-BETA-1,6-N-ACETYL-D-GLUCOSAMINE SYNTHASE"/>
    <property type="match status" value="1"/>
</dbReference>
<feature type="non-terminal residue" evidence="4">
    <location>
        <position position="53"/>
    </location>
</feature>
<keyword evidence="2 4" id="KW-0808">Transferase</keyword>
<dbReference type="InterPro" id="IPR029044">
    <property type="entry name" value="Nucleotide-diphossugar_trans"/>
</dbReference>
<accession>A0A1G9CFQ9</accession>
<proteinExistence type="predicted"/>
<dbReference type="InterPro" id="IPR001173">
    <property type="entry name" value="Glyco_trans_2-like"/>
</dbReference>
<keyword evidence="5" id="KW-1185">Reference proteome</keyword>
<organism evidence="4 5">
    <name type="scientific">Methanoculleus thermophilus</name>
    <dbReference type="NCBI Taxonomy" id="2200"/>
    <lineage>
        <taxon>Archaea</taxon>
        <taxon>Methanobacteriati</taxon>
        <taxon>Methanobacteriota</taxon>
        <taxon>Stenosarchaea group</taxon>
        <taxon>Methanomicrobia</taxon>
        <taxon>Methanomicrobiales</taxon>
        <taxon>Methanomicrobiaceae</taxon>
        <taxon>Methanoculleus</taxon>
    </lineage>
</organism>
<feature type="domain" description="Glycosyltransferase 2-like" evidence="3">
    <location>
        <begin position="1"/>
        <end position="53"/>
    </location>
</feature>
<name>A0A1G9CFQ9_9EURY</name>
<sequence length="53" mass="5622">MPAYNEEAYIAKTIVGARRHADAVLVVDDGSTDETVAIAEALGAIVVRHATNR</sequence>
<dbReference type="PANTHER" id="PTHR43630">
    <property type="entry name" value="POLY-BETA-1,6-N-ACETYL-D-GLUCOSAMINE SYNTHASE"/>
    <property type="match status" value="1"/>
</dbReference>
<reference evidence="4 5" key="1">
    <citation type="submission" date="2016-10" db="EMBL/GenBank/DDBJ databases">
        <authorList>
            <person name="Varghese N."/>
            <person name="Submissions S."/>
        </authorList>
    </citation>
    <scope>NUCLEOTIDE SEQUENCE [LARGE SCALE GENOMIC DNA]</scope>
    <source>
        <strain evidence="4 5">DSM 2373</strain>
    </source>
</reference>
<gene>
    <name evidence="4" type="ORF">SAMN04488571_1171</name>
</gene>
<dbReference type="AlphaFoldDB" id="A0A1G9CFQ9"/>
<dbReference type="EMBL" id="FNFT01000017">
    <property type="protein sequence ID" value="SDK50487.1"/>
    <property type="molecule type" value="Genomic_DNA"/>
</dbReference>
<evidence type="ECO:0000259" key="3">
    <source>
        <dbReference type="Pfam" id="PF00535"/>
    </source>
</evidence>
<dbReference type="Gene3D" id="3.90.550.10">
    <property type="entry name" value="Spore Coat Polysaccharide Biosynthesis Protein SpsA, Chain A"/>
    <property type="match status" value="1"/>
</dbReference>
<evidence type="ECO:0000256" key="1">
    <source>
        <dbReference type="ARBA" id="ARBA00022676"/>
    </source>
</evidence>
<evidence type="ECO:0000313" key="5">
    <source>
        <dbReference type="Proteomes" id="UP000326500"/>
    </source>
</evidence>
<dbReference type="Proteomes" id="UP000326500">
    <property type="component" value="Unassembled WGS sequence"/>
</dbReference>
<dbReference type="SUPFAM" id="SSF53448">
    <property type="entry name" value="Nucleotide-diphospho-sugar transferases"/>
    <property type="match status" value="1"/>
</dbReference>
<protein>
    <submittedName>
        <fullName evidence="4">Glycosyl transferase family 2</fullName>
    </submittedName>
</protein>